<feature type="chain" id="PRO_5045866909" evidence="2">
    <location>
        <begin position="27"/>
        <end position="606"/>
    </location>
</feature>
<sequence>MKTKSSLLLWLQLLLFAWTTESPIAAQQPALAIPAAPGKPVPPVKPTPPPVKPVPPVKGVIPKKVRCRSHMYPACYNQWLSCPVECPKTCYADCVSCKPVCSCNTPGALCQDPRFVGGDGVTFFFHGRKDEDFCLVSDPNLHINGHFIGKRNQKLTRDFTWVQSIGIMFDDHQLLVGAKRTSTWDDNEEHLYISFDGTPLSLDGPNWNYRNSSLVITRTSSTNGVSIEVQNIFKITAVVVPIGAEESRIHGYNITNDDCFAHLELGFKFFSLSDQVDGVLGQTYRRNYVSKIKVSANMPVMGGIPKYSTSGIFASDCTVSRFARANGTPVTGSGKVSRGALGGLLVLPYRIPHIRPGMARGRFETYVKSKDLDLWHVITYGDFSPVQNNPETKKDEMVPFDKQSDDRKKKLAKNNEAKMVIYNALPLKDNKIDLLVQQYEQFTIPKEESIDNEFARFNTIITSLKAVDEGFSSKNYDRKFLRALHPKWRAKVTAIEESKDLTSLSLDELIGNLKAIKESNDKDSSTSESKDEEYAMAVREFKKFFKRRGRFVRQPRDERKPLQRSRDDKNGKSKRKCFRCGDLNNLIRECPKSPRNNNQRAFIGGA</sequence>
<feature type="signal peptide" evidence="2">
    <location>
        <begin position="1"/>
        <end position="26"/>
    </location>
</feature>
<evidence type="ECO:0000256" key="2">
    <source>
        <dbReference type="SAM" id="SignalP"/>
    </source>
</evidence>
<reference evidence="3" key="2">
    <citation type="submission" date="2022-01" db="EMBL/GenBank/DDBJ databases">
        <authorList>
            <person name="Yamashiro T."/>
            <person name="Shiraishi A."/>
            <person name="Satake H."/>
            <person name="Nakayama K."/>
        </authorList>
    </citation>
    <scope>NUCLEOTIDE SEQUENCE</scope>
</reference>
<accession>A0ABQ4XBA7</accession>
<comment type="caution">
    <text evidence="3">The sequence shown here is derived from an EMBL/GenBank/DDBJ whole genome shotgun (WGS) entry which is preliminary data.</text>
</comment>
<evidence type="ECO:0000313" key="3">
    <source>
        <dbReference type="EMBL" id="GJS62550.1"/>
    </source>
</evidence>
<keyword evidence="2" id="KW-0732">Signal</keyword>
<feature type="compositionally biased region" description="Basic and acidic residues" evidence="1">
    <location>
        <begin position="554"/>
        <end position="571"/>
    </location>
</feature>
<gene>
    <name evidence="3" type="ORF">Tco_0657334</name>
</gene>
<dbReference type="Pfam" id="PF14223">
    <property type="entry name" value="Retrotran_gag_2"/>
    <property type="match status" value="1"/>
</dbReference>
<dbReference type="Pfam" id="PF06830">
    <property type="entry name" value="Root_cap"/>
    <property type="match status" value="1"/>
</dbReference>
<feature type="region of interest" description="Disordered" evidence="1">
    <location>
        <begin position="552"/>
        <end position="574"/>
    </location>
</feature>
<dbReference type="PANTHER" id="PTHR31656">
    <property type="entry name" value="ROOT CAP DOMAIN-CONTAINING PROTEIN"/>
    <property type="match status" value="1"/>
</dbReference>
<dbReference type="InterPro" id="IPR009646">
    <property type="entry name" value="Root_cap"/>
</dbReference>
<evidence type="ECO:0000313" key="4">
    <source>
        <dbReference type="Proteomes" id="UP001151760"/>
    </source>
</evidence>
<dbReference type="Proteomes" id="UP001151760">
    <property type="component" value="Unassembled WGS sequence"/>
</dbReference>
<keyword evidence="4" id="KW-1185">Reference proteome</keyword>
<name>A0ABQ4XBA7_9ASTR</name>
<protein>
    <submittedName>
        <fullName evidence="3">Root cap</fullName>
    </submittedName>
</protein>
<reference evidence="3" key="1">
    <citation type="journal article" date="2022" name="Int. J. Mol. Sci.">
        <title>Draft Genome of Tanacetum Coccineum: Genomic Comparison of Closely Related Tanacetum-Family Plants.</title>
        <authorList>
            <person name="Yamashiro T."/>
            <person name="Shiraishi A."/>
            <person name="Nakayama K."/>
            <person name="Satake H."/>
        </authorList>
    </citation>
    <scope>NUCLEOTIDE SEQUENCE</scope>
</reference>
<organism evidence="3 4">
    <name type="scientific">Tanacetum coccineum</name>
    <dbReference type="NCBI Taxonomy" id="301880"/>
    <lineage>
        <taxon>Eukaryota</taxon>
        <taxon>Viridiplantae</taxon>
        <taxon>Streptophyta</taxon>
        <taxon>Embryophyta</taxon>
        <taxon>Tracheophyta</taxon>
        <taxon>Spermatophyta</taxon>
        <taxon>Magnoliopsida</taxon>
        <taxon>eudicotyledons</taxon>
        <taxon>Gunneridae</taxon>
        <taxon>Pentapetalae</taxon>
        <taxon>asterids</taxon>
        <taxon>campanulids</taxon>
        <taxon>Asterales</taxon>
        <taxon>Asteraceae</taxon>
        <taxon>Asteroideae</taxon>
        <taxon>Anthemideae</taxon>
        <taxon>Anthemidinae</taxon>
        <taxon>Tanacetum</taxon>
    </lineage>
</organism>
<dbReference type="EMBL" id="BQNB010009368">
    <property type="protein sequence ID" value="GJS62550.1"/>
    <property type="molecule type" value="Genomic_DNA"/>
</dbReference>
<proteinExistence type="predicted"/>
<evidence type="ECO:0000256" key="1">
    <source>
        <dbReference type="SAM" id="MobiDB-lite"/>
    </source>
</evidence>